<dbReference type="eggNOG" id="ENOG502RGE2">
    <property type="taxonomic scope" value="Eukaryota"/>
</dbReference>
<proteinExistence type="predicted"/>
<dbReference type="Pfam" id="PF16531">
    <property type="entry name" value="SAS-6_N"/>
    <property type="match status" value="1"/>
</dbReference>
<dbReference type="InterPro" id="IPR032396">
    <property type="entry name" value="SAS-6_N"/>
</dbReference>
<organism evidence="2 3">
    <name type="scientific">Ectocarpus siliculosus</name>
    <name type="common">Brown alga</name>
    <name type="synonym">Conferva siliculosa</name>
    <dbReference type="NCBI Taxonomy" id="2880"/>
    <lineage>
        <taxon>Eukaryota</taxon>
        <taxon>Sar</taxon>
        <taxon>Stramenopiles</taxon>
        <taxon>Ochrophyta</taxon>
        <taxon>PX clade</taxon>
        <taxon>Phaeophyceae</taxon>
        <taxon>Ectocarpales</taxon>
        <taxon>Ectocarpaceae</taxon>
        <taxon>Ectocarpus</taxon>
    </lineage>
</organism>
<dbReference type="PANTHER" id="PTHR34230">
    <property type="entry name" value="ASSEMBLY ABNORMAL PROTEIN 6, PUTATIVE-RELATED"/>
    <property type="match status" value="1"/>
</dbReference>
<keyword evidence="3" id="KW-1185">Reference proteome</keyword>
<evidence type="ECO:0000259" key="1">
    <source>
        <dbReference type="Pfam" id="PF16531"/>
    </source>
</evidence>
<accession>D7FKW8</accession>
<dbReference type="EMBL" id="FN649737">
    <property type="protein sequence ID" value="CBJ29513.1"/>
    <property type="molecule type" value="Genomic_DNA"/>
</dbReference>
<dbReference type="AlphaFoldDB" id="D7FKW8"/>
<dbReference type="PANTHER" id="PTHR34230:SF2">
    <property type="entry name" value="SPINDLE ASSEMBLY ABNORMAL PROTEIN 6 N-TERMINAL DOMAIN-CONTAINING PROTEIN"/>
    <property type="match status" value="1"/>
</dbReference>
<reference evidence="2 3" key="1">
    <citation type="journal article" date="2010" name="Nature">
        <title>The Ectocarpus genome and the independent evolution of multicellularity in brown algae.</title>
        <authorList>
            <person name="Cock J.M."/>
            <person name="Sterck L."/>
            <person name="Rouze P."/>
            <person name="Scornet D."/>
            <person name="Allen A.E."/>
            <person name="Amoutzias G."/>
            <person name="Anthouard V."/>
            <person name="Artiguenave F."/>
            <person name="Aury J.M."/>
            <person name="Badger J.H."/>
            <person name="Beszteri B."/>
            <person name="Billiau K."/>
            <person name="Bonnet E."/>
            <person name="Bothwell J.H."/>
            <person name="Bowler C."/>
            <person name="Boyen C."/>
            <person name="Brownlee C."/>
            <person name="Carrano C.J."/>
            <person name="Charrier B."/>
            <person name="Cho G.Y."/>
            <person name="Coelho S.M."/>
            <person name="Collen J."/>
            <person name="Corre E."/>
            <person name="Da Silva C."/>
            <person name="Delage L."/>
            <person name="Delaroque N."/>
            <person name="Dittami S.M."/>
            <person name="Doulbeau S."/>
            <person name="Elias M."/>
            <person name="Farnham G."/>
            <person name="Gachon C.M."/>
            <person name="Gschloessl B."/>
            <person name="Heesch S."/>
            <person name="Jabbari K."/>
            <person name="Jubin C."/>
            <person name="Kawai H."/>
            <person name="Kimura K."/>
            <person name="Kloareg B."/>
            <person name="Kupper F.C."/>
            <person name="Lang D."/>
            <person name="Le Bail A."/>
            <person name="Leblanc C."/>
            <person name="Lerouge P."/>
            <person name="Lohr M."/>
            <person name="Lopez P.J."/>
            <person name="Martens C."/>
            <person name="Maumus F."/>
            <person name="Michel G."/>
            <person name="Miranda-Saavedra D."/>
            <person name="Morales J."/>
            <person name="Moreau H."/>
            <person name="Motomura T."/>
            <person name="Nagasato C."/>
            <person name="Napoli C.A."/>
            <person name="Nelson D.R."/>
            <person name="Nyvall-Collen P."/>
            <person name="Peters A.F."/>
            <person name="Pommier C."/>
            <person name="Potin P."/>
            <person name="Poulain J."/>
            <person name="Quesneville H."/>
            <person name="Read B."/>
            <person name="Rensing S.A."/>
            <person name="Ritter A."/>
            <person name="Rousvoal S."/>
            <person name="Samanta M."/>
            <person name="Samson G."/>
            <person name="Schroeder D.C."/>
            <person name="Segurens B."/>
            <person name="Strittmatter M."/>
            <person name="Tonon T."/>
            <person name="Tregear J.W."/>
            <person name="Valentin K."/>
            <person name="von Dassow P."/>
            <person name="Yamagishi T."/>
            <person name="Van de Peer Y."/>
            <person name="Wincker P."/>
        </authorList>
    </citation>
    <scope>NUCLEOTIDE SEQUENCE [LARGE SCALE GENOMIC DNA]</scope>
    <source>
        <strain evidence="3">Ec32 / CCAP1310/4</strain>
    </source>
</reference>
<dbReference type="InterPro" id="IPR038558">
    <property type="entry name" value="SAS-6_N_sf"/>
</dbReference>
<dbReference type="Proteomes" id="UP000002630">
    <property type="component" value="Linkage Group LG12"/>
</dbReference>
<dbReference type="CDD" id="cd10142">
    <property type="entry name" value="HD_SAS6_N"/>
    <property type="match status" value="1"/>
</dbReference>
<dbReference type="EMBL" id="FN648060">
    <property type="protein sequence ID" value="CBJ29513.1"/>
    <property type="molecule type" value="Genomic_DNA"/>
</dbReference>
<sequence length="210" mass="24304">MATELQTCDFGAIEEMDPSIADGFRVIYDREVPFELRVQESADGPQQVGTLEAIKVKVLMLGDDAAPQSVRVELSSEADLFFHYTHSIDDASFQVMQEEQKLMVEFQDYPNVLIRMLNNCIKEPHSHLVVFVMQHDVNARLDFIQNMEYKFVELMSLQYTRSAEDIVQHQITYRYNAMKSRLALMQARLQEVNNLVKLKNPSLLLQLQSR</sequence>
<dbReference type="InParanoid" id="D7FKW8"/>
<dbReference type="Gene3D" id="2.170.210.20">
    <property type="entry name" value="Spindle assembly abnormal protein 6, N-terminal domain"/>
    <property type="match status" value="1"/>
</dbReference>
<dbReference type="OrthoDB" id="49058at2759"/>
<dbReference type="STRING" id="2880.D7FKW8"/>
<evidence type="ECO:0000313" key="2">
    <source>
        <dbReference type="EMBL" id="CBJ29513.1"/>
    </source>
</evidence>
<gene>
    <name evidence="2" type="ORF">Esi_0149_0067</name>
</gene>
<evidence type="ECO:0000313" key="3">
    <source>
        <dbReference type="Proteomes" id="UP000002630"/>
    </source>
</evidence>
<protein>
    <recommendedName>
        <fullName evidence="1">Spindle assembly abnormal protein 6 N-terminal domain-containing protein</fullName>
    </recommendedName>
</protein>
<feature type="domain" description="Spindle assembly abnormal protein 6 N-terminal" evidence="1">
    <location>
        <begin position="26"/>
        <end position="158"/>
    </location>
</feature>
<name>D7FKW8_ECTSI</name>
<dbReference type="OMA" id="RQHITFR"/>